<keyword evidence="2" id="KW-1185">Reference proteome</keyword>
<accession>A0A0L0CCI9</accession>
<protein>
    <submittedName>
        <fullName evidence="1">Uncharacterized protein</fullName>
    </submittedName>
</protein>
<dbReference type="EMBL" id="JRES01000607">
    <property type="protein sequence ID" value="KNC29970.1"/>
    <property type="molecule type" value="Genomic_DNA"/>
</dbReference>
<evidence type="ECO:0000313" key="2">
    <source>
        <dbReference type="Proteomes" id="UP000037069"/>
    </source>
</evidence>
<name>A0A0L0CCI9_LUCCU</name>
<evidence type="ECO:0000313" key="1">
    <source>
        <dbReference type="EMBL" id="KNC29970.1"/>
    </source>
</evidence>
<organism evidence="1 2">
    <name type="scientific">Lucilia cuprina</name>
    <name type="common">Green bottle fly</name>
    <name type="synonym">Australian sheep blowfly</name>
    <dbReference type="NCBI Taxonomy" id="7375"/>
    <lineage>
        <taxon>Eukaryota</taxon>
        <taxon>Metazoa</taxon>
        <taxon>Ecdysozoa</taxon>
        <taxon>Arthropoda</taxon>
        <taxon>Hexapoda</taxon>
        <taxon>Insecta</taxon>
        <taxon>Pterygota</taxon>
        <taxon>Neoptera</taxon>
        <taxon>Endopterygota</taxon>
        <taxon>Diptera</taxon>
        <taxon>Brachycera</taxon>
        <taxon>Muscomorpha</taxon>
        <taxon>Oestroidea</taxon>
        <taxon>Calliphoridae</taxon>
        <taxon>Luciliinae</taxon>
        <taxon>Lucilia</taxon>
    </lineage>
</organism>
<comment type="caution">
    <text evidence="1">The sequence shown here is derived from an EMBL/GenBank/DDBJ whole genome shotgun (WGS) entry which is preliminary data.</text>
</comment>
<proteinExistence type="predicted"/>
<sequence>MSEPPPSYDQALEEGSSEVPKSTFCLRIKFQLDSISLTNQQIEETYLSSNKLGFLAKKNPESVHIIQNNNDNCLTPGKPCKQNSNLIILEYHGNDIDELFSVREKYLTEESWGIRISENIHRQNYTIEKKSIYQLKRDPETNSIILKVPFENVRYEIVWAFTYFHMGQANVYYELNIVMKKKDVLGIIWECDDDGAFLRLKIINKPCSMTIKKIDNGETIQEYSDDSIKPNAEVLKMCIKGNELKVLSDLFYRYTLPNYGVKQPMIVDSISRCYCIDTLSIEHMENLNTVKFHGAGDSTIVINAGKFMSQNIPATFISGKKR</sequence>
<dbReference type="Proteomes" id="UP000037069">
    <property type="component" value="Unassembled WGS sequence"/>
</dbReference>
<dbReference type="AlphaFoldDB" id="A0A0L0CCI9"/>
<gene>
    <name evidence="1" type="ORF">FF38_13410</name>
</gene>
<reference evidence="1 2" key="1">
    <citation type="journal article" date="2015" name="Nat. Commun.">
        <title>Lucilia cuprina genome unlocks parasitic fly biology to underpin future interventions.</title>
        <authorList>
            <person name="Anstead C.A."/>
            <person name="Korhonen P.K."/>
            <person name="Young N.D."/>
            <person name="Hall R.S."/>
            <person name="Jex A.R."/>
            <person name="Murali S.C."/>
            <person name="Hughes D.S."/>
            <person name="Lee S.F."/>
            <person name="Perry T."/>
            <person name="Stroehlein A.J."/>
            <person name="Ansell B.R."/>
            <person name="Breugelmans B."/>
            <person name="Hofmann A."/>
            <person name="Qu J."/>
            <person name="Dugan S."/>
            <person name="Lee S.L."/>
            <person name="Chao H."/>
            <person name="Dinh H."/>
            <person name="Han Y."/>
            <person name="Doddapaneni H.V."/>
            <person name="Worley K.C."/>
            <person name="Muzny D.M."/>
            <person name="Ioannidis P."/>
            <person name="Waterhouse R.M."/>
            <person name="Zdobnov E.M."/>
            <person name="James P.J."/>
            <person name="Bagnall N.H."/>
            <person name="Kotze A.C."/>
            <person name="Gibbs R.A."/>
            <person name="Richards S."/>
            <person name="Batterham P."/>
            <person name="Gasser R.B."/>
        </authorList>
    </citation>
    <scope>NUCLEOTIDE SEQUENCE [LARGE SCALE GENOMIC DNA]</scope>
    <source>
        <strain evidence="1 2">LS</strain>
        <tissue evidence="1">Full body</tissue>
    </source>
</reference>